<organism evidence="1 2">
    <name type="scientific">Actinomadura vinacea</name>
    <dbReference type="NCBI Taxonomy" id="115336"/>
    <lineage>
        <taxon>Bacteria</taxon>
        <taxon>Bacillati</taxon>
        <taxon>Actinomycetota</taxon>
        <taxon>Actinomycetes</taxon>
        <taxon>Streptosporangiales</taxon>
        <taxon>Thermomonosporaceae</taxon>
        <taxon>Actinomadura</taxon>
    </lineage>
</organism>
<accession>A0ABN3KGY1</accession>
<name>A0ABN3KGY1_9ACTN</name>
<keyword evidence="2" id="KW-1185">Reference proteome</keyword>
<dbReference type="Proteomes" id="UP001501231">
    <property type="component" value="Unassembled WGS sequence"/>
</dbReference>
<reference evidence="1 2" key="1">
    <citation type="journal article" date="2019" name="Int. J. Syst. Evol. Microbiol.">
        <title>The Global Catalogue of Microorganisms (GCM) 10K type strain sequencing project: providing services to taxonomists for standard genome sequencing and annotation.</title>
        <authorList>
            <consortium name="The Broad Institute Genomics Platform"/>
            <consortium name="The Broad Institute Genome Sequencing Center for Infectious Disease"/>
            <person name="Wu L."/>
            <person name="Ma J."/>
        </authorList>
    </citation>
    <scope>NUCLEOTIDE SEQUENCE [LARGE SCALE GENOMIC DNA]</scope>
    <source>
        <strain evidence="1 2">JCM 3325</strain>
    </source>
</reference>
<evidence type="ECO:0000313" key="1">
    <source>
        <dbReference type="EMBL" id="GAA2459671.1"/>
    </source>
</evidence>
<proteinExistence type="predicted"/>
<protein>
    <recommendedName>
        <fullName evidence="3">Alcohol dehydrogenase-like C-terminal domain-containing protein</fullName>
    </recommendedName>
</protein>
<evidence type="ECO:0000313" key="2">
    <source>
        <dbReference type="Proteomes" id="UP001501231"/>
    </source>
</evidence>
<sequence length="75" mass="7746">MIGCRNYDRGDFRAAIGLLAGGKVDPGPLRTGVIGLPDAAEAFAALTDRPADHLKVLLTRAELVGSSELLTGAGR</sequence>
<dbReference type="EMBL" id="BAAARW010000050">
    <property type="protein sequence ID" value="GAA2459671.1"/>
    <property type="molecule type" value="Genomic_DNA"/>
</dbReference>
<dbReference type="RefSeq" id="WP_344598693.1">
    <property type="nucleotide sequence ID" value="NZ_BAAARW010000050.1"/>
</dbReference>
<evidence type="ECO:0008006" key="3">
    <source>
        <dbReference type="Google" id="ProtNLM"/>
    </source>
</evidence>
<gene>
    <name evidence="1" type="ORF">GCM10010191_94960</name>
</gene>
<comment type="caution">
    <text evidence="1">The sequence shown here is derived from an EMBL/GenBank/DDBJ whole genome shotgun (WGS) entry which is preliminary data.</text>
</comment>